<organism evidence="2 3">
    <name type="scientific">Phormidium nigroviride PCC 7112</name>
    <dbReference type="NCBI Taxonomy" id="179408"/>
    <lineage>
        <taxon>Bacteria</taxon>
        <taxon>Bacillati</taxon>
        <taxon>Cyanobacteriota</taxon>
        <taxon>Cyanophyceae</taxon>
        <taxon>Oscillatoriophycideae</taxon>
        <taxon>Oscillatoriales</taxon>
        <taxon>Oscillatoriaceae</taxon>
        <taxon>Phormidium</taxon>
    </lineage>
</organism>
<keyword evidence="1" id="KW-0812">Transmembrane</keyword>
<gene>
    <name evidence="2" type="ORF">Osc7112_0785</name>
</gene>
<dbReference type="Proteomes" id="UP000010478">
    <property type="component" value="Chromosome"/>
</dbReference>
<keyword evidence="3" id="KW-1185">Reference proteome</keyword>
<reference evidence="2 3" key="1">
    <citation type="submission" date="2012-05" db="EMBL/GenBank/DDBJ databases">
        <title>Finished chromosome of genome of Oscillatoria sp. PCC 7112.</title>
        <authorList>
            <consortium name="US DOE Joint Genome Institute"/>
            <person name="Gugger M."/>
            <person name="Coursin T."/>
            <person name="Rippka R."/>
            <person name="Tandeau De Marsac N."/>
            <person name="Huntemann M."/>
            <person name="Wei C.-L."/>
            <person name="Han J."/>
            <person name="Detter J.C."/>
            <person name="Han C."/>
            <person name="Tapia R."/>
            <person name="Davenport K."/>
            <person name="Daligault H."/>
            <person name="Erkkila T."/>
            <person name="Gu W."/>
            <person name="Munk A.C.C."/>
            <person name="Teshima H."/>
            <person name="Xu Y."/>
            <person name="Chain P."/>
            <person name="Chen A."/>
            <person name="Krypides N."/>
            <person name="Mavromatis K."/>
            <person name="Markowitz V."/>
            <person name="Szeto E."/>
            <person name="Ivanova N."/>
            <person name="Mikhailova N."/>
            <person name="Ovchinnikova G."/>
            <person name="Pagani I."/>
            <person name="Pati A."/>
            <person name="Goodwin L."/>
            <person name="Peters L."/>
            <person name="Pitluck S."/>
            <person name="Woyke T."/>
            <person name="Kerfeld C."/>
        </authorList>
    </citation>
    <scope>NUCLEOTIDE SEQUENCE [LARGE SCALE GENOMIC DNA]</scope>
    <source>
        <strain evidence="2 3">PCC 7112</strain>
    </source>
</reference>
<dbReference type="HOGENOM" id="CLU_1747801_0_0_3"/>
<dbReference type="STRING" id="179408.Osc7112_0785"/>
<dbReference type="KEGG" id="oni:Osc7112_0785"/>
<evidence type="ECO:0000313" key="2">
    <source>
        <dbReference type="EMBL" id="AFZ05370.1"/>
    </source>
</evidence>
<evidence type="ECO:0000313" key="3">
    <source>
        <dbReference type="Proteomes" id="UP000010478"/>
    </source>
</evidence>
<proteinExistence type="predicted"/>
<sequence length="149" mass="17450">MNYGEKHYCNNLHCSQPKNLHCNQFCITCSRTIGPHPILDIRWEFVAATKKEIASQSSLPERGRSQLCYGYLPGRLRDTPENYRDPSLPSYQTNSDYWSNSPALQNEYRQVLGYYTYVLVKQPGDSSVRWGKLFWPIIIGAAVWFWFFR</sequence>
<keyword evidence="1" id="KW-0472">Membrane</keyword>
<accession>K9VDN2</accession>
<dbReference type="EMBL" id="CP003614">
    <property type="protein sequence ID" value="AFZ05370.1"/>
    <property type="molecule type" value="Genomic_DNA"/>
</dbReference>
<evidence type="ECO:0000256" key="1">
    <source>
        <dbReference type="SAM" id="Phobius"/>
    </source>
</evidence>
<name>K9VDN2_9CYAN</name>
<dbReference type="RefSeq" id="WP_015174700.1">
    <property type="nucleotide sequence ID" value="NC_019729.1"/>
</dbReference>
<feature type="transmembrane region" description="Helical" evidence="1">
    <location>
        <begin position="130"/>
        <end position="148"/>
    </location>
</feature>
<keyword evidence="1" id="KW-1133">Transmembrane helix</keyword>
<protein>
    <submittedName>
        <fullName evidence="2">Uncharacterized protein</fullName>
    </submittedName>
</protein>
<dbReference type="AlphaFoldDB" id="K9VDN2"/>